<dbReference type="EMBL" id="NWUF01000001">
    <property type="protein sequence ID" value="PCE44435.1"/>
    <property type="molecule type" value="Genomic_DNA"/>
</dbReference>
<proteinExistence type="predicted"/>
<dbReference type="Proteomes" id="UP000218934">
    <property type="component" value="Unassembled WGS sequence"/>
</dbReference>
<protein>
    <recommendedName>
        <fullName evidence="3">PilZ domain-containing protein</fullName>
    </recommendedName>
</protein>
<reference evidence="1 2" key="1">
    <citation type="submission" date="2017-09" db="EMBL/GenBank/DDBJ databases">
        <title>The Catabolism of 3,6-Dichlorosalicylic acid is Initiated by the Cytochrome P450 Monooxygenase DsmABC in Rhizorhabdus dicambivorans Ndbn-20.</title>
        <authorList>
            <person name="Na L."/>
        </authorList>
    </citation>
    <scope>NUCLEOTIDE SEQUENCE [LARGE SCALE GENOMIC DNA]</scope>
    <source>
        <strain evidence="1 2">Ndbn-20m</strain>
    </source>
</reference>
<dbReference type="OrthoDB" id="7595450at2"/>
<organism evidence="1 2">
    <name type="scientific">Rhizorhabdus dicambivorans</name>
    <dbReference type="NCBI Taxonomy" id="1850238"/>
    <lineage>
        <taxon>Bacteria</taxon>
        <taxon>Pseudomonadati</taxon>
        <taxon>Pseudomonadota</taxon>
        <taxon>Alphaproteobacteria</taxon>
        <taxon>Sphingomonadales</taxon>
        <taxon>Sphingomonadaceae</taxon>
        <taxon>Rhizorhabdus</taxon>
    </lineage>
</organism>
<accession>A0A2A4G122</accession>
<evidence type="ECO:0000313" key="2">
    <source>
        <dbReference type="Proteomes" id="UP000218934"/>
    </source>
</evidence>
<dbReference type="AlphaFoldDB" id="A0A2A4G122"/>
<gene>
    <name evidence="1" type="ORF">COO09_01320</name>
</gene>
<sequence>MASRWRRRTVCDLISDEGCRTVALRGIDGRGARLDSDDPPALGSRVELRHPDAGTIQATVSEIGRGMLRISFDGTEAAIAFALAAIASDMTRGR</sequence>
<comment type="caution">
    <text evidence="1">The sequence shown here is derived from an EMBL/GenBank/DDBJ whole genome shotgun (WGS) entry which is preliminary data.</text>
</comment>
<dbReference type="KEGG" id="rdi:CMV14_11935"/>
<name>A0A2A4G122_9SPHN</name>
<evidence type="ECO:0008006" key="3">
    <source>
        <dbReference type="Google" id="ProtNLM"/>
    </source>
</evidence>
<keyword evidence="2" id="KW-1185">Reference proteome</keyword>
<evidence type="ECO:0000313" key="1">
    <source>
        <dbReference type="EMBL" id="PCE44435.1"/>
    </source>
</evidence>